<organism evidence="8 9">
    <name type="scientific">Colwellia echini</name>
    <dbReference type="NCBI Taxonomy" id="1982103"/>
    <lineage>
        <taxon>Bacteria</taxon>
        <taxon>Pseudomonadati</taxon>
        <taxon>Pseudomonadota</taxon>
        <taxon>Gammaproteobacteria</taxon>
        <taxon>Alteromonadales</taxon>
        <taxon>Colwelliaceae</taxon>
        <taxon>Colwellia</taxon>
    </lineage>
</organism>
<evidence type="ECO:0000256" key="4">
    <source>
        <dbReference type="ARBA" id="ARBA00022801"/>
    </source>
</evidence>
<dbReference type="PROSITE" id="PS51462">
    <property type="entry name" value="NUDIX"/>
    <property type="match status" value="1"/>
</dbReference>
<evidence type="ECO:0000259" key="7">
    <source>
        <dbReference type="PROSITE" id="PS51462"/>
    </source>
</evidence>
<proteinExistence type="predicted"/>
<dbReference type="NCBIfam" id="NF007980">
    <property type="entry name" value="PRK10707.1"/>
    <property type="match status" value="1"/>
</dbReference>
<evidence type="ECO:0000313" key="9">
    <source>
        <dbReference type="Proteomes" id="UP000815846"/>
    </source>
</evidence>
<dbReference type="PANTHER" id="PTHR12992:SF11">
    <property type="entry name" value="MITOCHONDRIAL COENZYME A DIPHOSPHATASE NUDT8"/>
    <property type="match status" value="1"/>
</dbReference>
<dbReference type="CDD" id="cd03426">
    <property type="entry name" value="NUDIX_CoAse_Nudt7"/>
    <property type="match status" value="1"/>
</dbReference>
<protein>
    <submittedName>
        <fullName evidence="8">CoA pyrophosphatase</fullName>
    </submittedName>
</protein>
<dbReference type="SUPFAM" id="SSF55811">
    <property type="entry name" value="Nudix"/>
    <property type="match status" value="1"/>
</dbReference>
<evidence type="ECO:0000256" key="5">
    <source>
        <dbReference type="ARBA" id="ARBA00022842"/>
    </source>
</evidence>
<dbReference type="PANTHER" id="PTHR12992">
    <property type="entry name" value="NUDIX HYDROLASE"/>
    <property type="match status" value="1"/>
</dbReference>
<keyword evidence="4" id="KW-0378">Hydrolase</keyword>
<dbReference type="Pfam" id="PF00293">
    <property type="entry name" value="NUDIX"/>
    <property type="match status" value="1"/>
</dbReference>
<keyword evidence="6" id="KW-0464">Manganese</keyword>
<evidence type="ECO:0000313" key="8">
    <source>
        <dbReference type="EMBL" id="TYK66334.1"/>
    </source>
</evidence>
<keyword evidence="5" id="KW-0460">Magnesium</keyword>
<dbReference type="RefSeq" id="WP_101345101.1">
    <property type="nucleotide sequence ID" value="NZ_PJAI02000004.1"/>
</dbReference>
<evidence type="ECO:0000256" key="3">
    <source>
        <dbReference type="ARBA" id="ARBA00022723"/>
    </source>
</evidence>
<name>A0ABY3MYQ3_9GAMM</name>
<reference evidence="8 9" key="1">
    <citation type="submission" date="2019-08" db="EMBL/GenBank/DDBJ databases">
        <title>Microbe sample from Colwellia echini.</title>
        <authorList>
            <person name="Christiansen L."/>
            <person name="Pathiraja D."/>
            <person name="Schultz-Johansen M."/>
            <person name="Choi I.-G."/>
            <person name="Stougaard P."/>
        </authorList>
    </citation>
    <scope>NUCLEOTIDE SEQUENCE [LARGE SCALE GENOMIC DNA]</scope>
    <source>
        <strain evidence="8 9">A3</strain>
    </source>
</reference>
<comment type="cofactor">
    <cofactor evidence="2">
        <name>Mg(2+)</name>
        <dbReference type="ChEBI" id="CHEBI:18420"/>
    </cofactor>
</comment>
<dbReference type="InterPro" id="IPR015797">
    <property type="entry name" value="NUDIX_hydrolase-like_dom_sf"/>
</dbReference>
<keyword evidence="3" id="KW-0479">Metal-binding</keyword>
<dbReference type="InterPro" id="IPR045121">
    <property type="entry name" value="CoAse"/>
</dbReference>
<evidence type="ECO:0000256" key="6">
    <source>
        <dbReference type="ARBA" id="ARBA00023211"/>
    </source>
</evidence>
<accession>A0ABY3MYQ3</accession>
<comment type="cofactor">
    <cofactor evidence="1">
        <name>Mn(2+)</name>
        <dbReference type="ChEBI" id="CHEBI:29035"/>
    </cofactor>
</comment>
<comment type="caution">
    <text evidence="8">The sequence shown here is derived from an EMBL/GenBank/DDBJ whole genome shotgun (WGS) entry which is preliminary data.</text>
</comment>
<dbReference type="EMBL" id="PJAI02000004">
    <property type="protein sequence ID" value="TYK66334.1"/>
    <property type="molecule type" value="Genomic_DNA"/>
</dbReference>
<feature type="domain" description="Nudix hydrolase" evidence="7">
    <location>
        <begin position="27"/>
        <end position="162"/>
    </location>
</feature>
<evidence type="ECO:0000256" key="2">
    <source>
        <dbReference type="ARBA" id="ARBA00001946"/>
    </source>
</evidence>
<sequence length="199" mass="22643">MTKNEFLLRFNLLQRVESEHHYQHPKPLHAAAVLIALIEPSEGEELQVLLTIRASHLKHHASQVSFPGGKVEQYDASLVDTALREAFEEIGLHQQNITIVGQLPPYETLSGFNITPVVGIVKLKQNYVMDTGEVAEIFHVPLQHFLMSSNHRVVNSTLNGFQHKVHFFPYKHYNIWGATAVMLKDLVAQINYQPRPSHK</sequence>
<gene>
    <name evidence="8" type="ORF">CWS31_005095</name>
</gene>
<evidence type="ECO:0000256" key="1">
    <source>
        <dbReference type="ARBA" id="ARBA00001936"/>
    </source>
</evidence>
<dbReference type="Proteomes" id="UP000815846">
    <property type="component" value="Unassembled WGS sequence"/>
</dbReference>
<keyword evidence="9" id="KW-1185">Reference proteome</keyword>
<dbReference type="Gene3D" id="3.90.79.10">
    <property type="entry name" value="Nucleoside Triphosphate Pyrophosphohydrolase"/>
    <property type="match status" value="1"/>
</dbReference>
<dbReference type="InterPro" id="IPR000086">
    <property type="entry name" value="NUDIX_hydrolase_dom"/>
</dbReference>